<proteinExistence type="inferred from homology"/>
<dbReference type="InterPro" id="IPR050767">
    <property type="entry name" value="Sel1_AlgK"/>
</dbReference>
<dbReference type="EMBL" id="BAABUK010000030">
    <property type="protein sequence ID" value="GAA5816127.1"/>
    <property type="molecule type" value="Genomic_DNA"/>
</dbReference>
<dbReference type="SMART" id="SM00671">
    <property type="entry name" value="SEL1"/>
    <property type="match status" value="9"/>
</dbReference>
<evidence type="ECO:0000256" key="2">
    <source>
        <dbReference type="SAM" id="MobiDB-lite"/>
    </source>
</evidence>
<sequence>MSIYASDQGHAASQYHLGSMYENGEGVAQDFTRTLDWYTVAGENGHSGSFNNIGCLYYYGEGVEKNYEKAFVYFTKPANKGFGLGTAKNWLGLLYYRGHGVKINYCKAFYWFKKSVDAGHDAALVNLSNAYRTAASKGNPYGYYALGHMSYHDRYGITQNYQEAFAFYIKAAEKNNIFAQNDVGYMYIHGQGVELNYDKAFYWIHMSAENGNATAQNNLGSLYRDGKGTCIDYDDSFRWTKLSADKVHAEAQNNLGYMYSRGLGTKKKYSEALCWHRLSADLKFTKPNYYIDELYRHGYGVEQDLQKAIEYYLKATDDKDAQFELGIIYLEGVESNRGKALSFFNISLKNGSEEAQIYIDKLTGKPLVQRESSKEKIPYIQKSLLDISSVAVKSNNYEGEFSIKKIKDNGIEDTLMREAREAKAQIVDLMTLLSLKNSQIDDLTQVVQALSKVDDDTPPNYETALLNSDVDDRNNNRSSALPRP</sequence>
<dbReference type="SUPFAM" id="SSF81901">
    <property type="entry name" value="HCP-like"/>
    <property type="match status" value="3"/>
</dbReference>
<keyword evidence="4" id="KW-1185">Reference proteome</keyword>
<evidence type="ECO:0000313" key="4">
    <source>
        <dbReference type="Proteomes" id="UP001473302"/>
    </source>
</evidence>
<comment type="similarity">
    <text evidence="1">Belongs to the sel-1 family.</text>
</comment>
<gene>
    <name evidence="3" type="ORF">MFLAVUS_009650</name>
</gene>
<comment type="caution">
    <text evidence="3">The sequence shown here is derived from an EMBL/GenBank/DDBJ whole genome shotgun (WGS) entry which is preliminary data.</text>
</comment>
<dbReference type="PANTHER" id="PTHR11102">
    <property type="entry name" value="SEL-1-LIKE PROTEIN"/>
    <property type="match status" value="1"/>
</dbReference>
<reference evidence="3 4" key="1">
    <citation type="submission" date="2024-04" db="EMBL/GenBank/DDBJ databases">
        <title>genome sequences of Mucor flavus KT1a and Helicostylum pulchrum KT1b strains isolated from the surface of a dry-aged beef.</title>
        <authorList>
            <person name="Toyotome T."/>
            <person name="Hosono M."/>
            <person name="Torimaru M."/>
            <person name="Fukuda K."/>
            <person name="Mikami N."/>
        </authorList>
    </citation>
    <scope>NUCLEOTIDE SEQUENCE [LARGE SCALE GENOMIC DNA]</scope>
    <source>
        <strain evidence="3 4">KT1a</strain>
    </source>
</reference>
<name>A0ABP9ZAI0_9FUNG</name>
<dbReference type="InterPro" id="IPR011990">
    <property type="entry name" value="TPR-like_helical_dom_sf"/>
</dbReference>
<accession>A0ABP9ZAI0</accession>
<dbReference type="Proteomes" id="UP001473302">
    <property type="component" value="Unassembled WGS sequence"/>
</dbReference>
<protein>
    <submittedName>
        <fullName evidence="3">Uncharacterized protein</fullName>
    </submittedName>
</protein>
<feature type="region of interest" description="Disordered" evidence="2">
    <location>
        <begin position="457"/>
        <end position="484"/>
    </location>
</feature>
<dbReference type="PANTHER" id="PTHR11102:SF160">
    <property type="entry name" value="ERAD-ASSOCIATED E3 UBIQUITIN-PROTEIN LIGASE COMPONENT HRD3"/>
    <property type="match status" value="1"/>
</dbReference>
<dbReference type="Pfam" id="PF08238">
    <property type="entry name" value="Sel1"/>
    <property type="match status" value="9"/>
</dbReference>
<organism evidence="3 4">
    <name type="scientific">Mucor flavus</name>
    <dbReference type="NCBI Taxonomy" id="439312"/>
    <lineage>
        <taxon>Eukaryota</taxon>
        <taxon>Fungi</taxon>
        <taxon>Fungi incertae sedis</taxon>
        <taxon>Mucoromycota</taxon>
        <taxon>Mucoromycotina</taxon>
        <taxon>Mucoromycetes</taxon>
        <taxon>Mucorales</taxon>
        <taxon>Mucorineae</taxon>
        <taxon>Mucoraceae</taxon>
        <taxon>Mucor</taxon>
    </lineage>
</organism>
<dbReference type="InterPro" id="IPR006597">
    <property type="entry name" value="Sel1-like"/>
</dbReference>
<evidence type="ECO:0000313" key="3">
    <source>
        <dbReference type="EMBL" id="GAA5816127.1"/>
    </source>
</evidence>
<dbReference type="Gene3D" id="1.25.40.10">
    <property type="entry name" value="Tetratricopeptide repeat domain"/>
    <property type="match status" value="2"/>
</dbReference>
<evidence type="ECO:0000256" key="1">
    <source>
        <dbReference type="ARBA" id="ARBA00038101"/>
    </source>
</evidence>